<evidence type="ECO:0000256" key="1">
    <source>
        <dbReference type="ARBA" id="ARBA00004651"/>
    </source>
</evidence>
<evidence type="ECO:0000256" key="6">
    <source>
        <dbReference type="ARBA" id="ARBA00034125"/>
    </source>
</evidence>
<keyword evidence="2" id="KW-1003">Cell membrane</keyword>
<dbReference type="Pfam" id="PF06738">
    <property type="entry name" value="ThrE"/>
    <property type="match status" value="1"/>
</dbReference>
<evidence type="ECO:0000256" key="5">
    <source>
        <dbReference type="ARBA" id="ARBA00023136"/>
    </source>
</evidence>
<comment type="subcellular location">
    <subcellularLocation>
        <location evidence="1">Cell membrane</location>
        <topology evidence="1">Multi-pass membrane protein</topology>
    </subcellularLocation>
</comment>
<feature type="transmembrane region" description="Helical" evidence="7">
    <location>
        <begin position="173"/>
        <end position="190"/>
    </location>
</feature>
<name>A0A0R1GQT2_9LACO</name>
<evidence type="ECO:0000256" key="2">
    <source>
        <dbReference type="ARBA" id="ARBA00022475"/>
    </source>
</evidence>
<keyword evidence="3 7" id="KW-0812">Transmembrane</keyword>
<dbReference type="InterPro" id="IPR010619">
    <property type="entry name" value="ThrE-like_N"/>
</dbReference>
<evidence type="ECO:0000256" key="7">
    <source>
        <dbReference type="SAM" id="Phobius"/>
    </source>
</evidence>
<comment type="caution">
    <text evidence="9">The sequence shown here is derived from an EMBL/GenBank/DDBJ whole genome shotgun (WGS) entry which is preliminary data.</text>
</comment>
<feature type="domain" description="Threonine/serine exporter-like N-terminal" evidence="8">
    <location>
        <begin position="9"/>
        <end position="248"/>
    </location>
</feature>
<keyword evidence="5 7" id="KW-0472">Membrane</keyword>
<dbReference type="EMBL" id="AZDA01000064">
    <property type="protein sequence ID" value="KRK36422.1"/>
    <property type="molecule type" value="Genomic_DNA"/>
</dbReference>
<evidence type="ECO:0000256" key="3">
    <source>
        <dbReference type="ARBA" id="ARBA00022692"/>
    </source>
</evidence>
<dbReference type="AlphaFoldDB" id="A0A0R1GQT2"/>
<dbReference type="GO" id="GO:0022857">
    <property type="term" value="F:transmembrane transporter activity"/>
    <property type="evidence" value="ECO:0007669"/>
    <property type="project" value="InterPro"/>
</dbReference>
<dbReference type="PANTHER" id="PTHR34390:SF2">
    <property type="entry name" value="SUCCINATE TRANSPORTER SUBUNIT YJJP-RELATED"/>
    <property type="match status" value="1"/>
</dbReference>
<dbReference type="PATRIC" id="fig|1423726.3.peg.3146"/>
<dbReference type="Proteomes" id="UP000051461">
    <property type="component" value="Unassembled WGS sequence"/>
</dbReference>
<evidence type="ECO:0000313" key="9">
    <source>
        <dbReference type="EMBL" id="KRK36422.1"/>
    </source>
</evidence>
<organism evidence="9 10">
    <name type="scientific">Loigolactobacillus bifermentans DSM 20003</name>
    <dbReference type="NCBI Taxonomy" id="1423726"/>
    <lineage>
        <taxon>Bacteria</taxon>
        <taxon>Bacillati</taxon>
        <taxon>Bacillota</taxon>
        <taxon>Bacilli</taxon>
        <taxon>Lactobacillales</taxon>
        <taxon>Lactobacillaceae</taxon>
        <taxon>Loigolactobacillus</taxon>
    </lineage>
</organism>
<dbReference type="PANTHER" id="PTHR34390">
    <property type="entry name" value="UPF0442 PROTEIN YJJB-RELATED"/>
    <property type="match status" value="1"/>
</dbReference>
<keyword evidence="10" id="KW-1185">Reference proteome</keyword>
<gene>
    <name evidence="9" type="ORF">FC07_GL003032</name>
</gene>
<dbReference type="InterPro" id="IPR050539">
    <property type="entry name" value="ThrE_Dicarb/AminoAcid_Exp"/>
</dbReference>
<evidence type="ECO:0000259" key="8">
    <source>
        <dbReference type="Pfam" id="PF06738"/>
    </source>
</evidence>
<dbReference type="GO" id="GO:0015744">
    <property type="term" value="P:succinate transport"/>
    <property type="evidence" value="ECO:0007669"/>
    <property type="project" value="TreeGrafter"/>
</dbReference>
<sequence>MNERDRFDLIYDMGEMMLENGAEIKRVESVVRHAAAALDLKEFDDFIMINGIFLTARCNDHIVEARARAVPIATISLGRIDAINTLSRELSEHEITPEAAQRRLYYIKRRSYTSLRLQFIAYALGSASFCYVFGGTFWDSCGAFVLGLILAAYSLLVVPHLHMSQIASITTESMVVTAAACLFVQGLPLLRLNSLIVGGIMCLVPGVAIVNAIRYIFSADYTSGTAQMINAVVTSLCISLGVGLTLSFYHLIT</sequence>
<proteinExistence type="inferred from homology"/>
<dbReference type="STRING" id="1423726.FC07_GL003032"/>
<accession>A0A0R1GQT2</accession>
<evidence type="ECO:0000256" key="4">
    <source>
        <dbReference type="ARBA" id="ARBA00022989"/>
    </source>
</evidence>
<protein>
    <recommendedName>
        <fullName evidence="8">Threonine/serine exporter-like N-terminal domain-containing protein</fullName>
    </recommendedName>
</protein>
<feature type="transmembrane region" description="Helical" evidence="7">
    <location>
        <begin position="144"/>
        <end position="161"/>
    </location>
</feature>
<evidence type="ECO:0000313" key="10">
    <source>
        <dbReference type="Proteomes" id="UP000051461"/>
    </source>
</evidence>
<comment type="similarity">
    <text evidence="6">Belongs to the ThrE exporter (TC 2.A.79) family.</text>
</comment>
<dbReference type="RefSeq" id="WP_057904638.1">
    <property type="nucleotide sequence ID" value="NZ_AZDA01000064.1"/>
</dbReference>
<reference evidence="9 10" key="1">
    <citation type="journal article" date="2015" name="Genome Announc.">
        <title>Expanding the biotechnology potential of lactobacilli through comparative genomics of 213 strains and associated genera.</title>
        <authorList>
            <person name="Sun Z."/>
            <person name="Harris H.M."/>
            <person name="McCann A."/>
            <person name="Guo C."/>
            <person name="Argimon S."/>
            <person name="Zhang W."/>
            <person name="Yang X."/>
            <person name="Jeffery I.B."/>
            <person name="Cooney J.C."/>
            <person name="Kagawa T.F."/>
            <person name="Liu W."/>
            <person name="Song Y."/>
            <person name="Salvetti E."/>
            <person name="Wrobel A."/>
            <person name="Rasinkangas P."/>
            <person name="Parkhill J."/>
            <person name="Rea M.C."/>
            <person name="O'Sullivan O."/>
            <person name="Ritari J."/>
            <person name="Douillard F.P."/>
            <person name="Paul Ross R."/>
            <person name="Yang R."/>
            <person name="Briner A.E."/>
            <person name="Felis G.E."/>
            <person name="de Vos W.M."/>
            <person name="Barrangou R."/>
            <person name="Klaenhammer T.R."/>
            <person name="Caufield P.W."/>
            <person name="Cui Y."/>
            <person name="Zhang H."/>
            <person name="O'Toole P.W."/>
        </authorList>
    </citation>
    <scope>NUCLEOTIDE SEQUENCE [LARGE SCALE GENOMIC DNA]</scope>
    <source>
        <strain evidence="9 10">DSM 20003</strain>
    </source>
</reference>
<feature type="transmembrane region" description="Helical" evidence="7">
    <location>
        <begin position="196"/>
        <end position="217"/>
    </location>
</feature>
<feature type="transmembrane region" description="Helical" evidence="7">
    <location>
        <begin position="229"/>
        <end position="252"/>
    </location>
</feature>
<dbReference type="GO" id="GO:0005886">
    <property type="term" value="C:plasma membrane"/>
    <property type="evidence" value="ECO:0007669"/>
    <property type="project" value="UniProtKB-SubCell"/>
</dbReference>
<keyword evidence="4 7" id="KW-1133">Transmembrane helix</keyword>
<feature type="transmembrane region" description="Helical" evidence="7">
    <location>
        <begin position="119"/>
        <end position="138"/>
    </location>
</feature>